<dbReference type="InterPro" id="IPR010730">
    <property type="entry name" value="HET"/>
</dbReference>
<evidence type="ECO:0000256" key="1">
    <source>
        <dbReference type="SAM" id="MobiDB-lite"/>
    </source>
</evidence>
<sequence length="713" mass="80596">MQSELAIPSGVTTSIYSPLNRAADEIRLLTLGPCRPGHRLECTLEKASLQDFRSDYTAFILSNGLSSQTRRQAKEIWAAPTPASDSGPRSDSPPAEDPFLGSVPEPDLYRFNWGDFASLSYVWGDESLREDIILNGGIVSITVNLANALRTFTADEVFTGRYKLWVDAICINQVDDGERSHQVQKMREIYGGAWAVISWIGRSHLGASIHLAFPFLRTLASLEGDKRDLRGLQEPLKDTYLYALNKLMKQRYWFRLWIIQELVMGAPSTVIRFGDEIIDWNTFWRGISVLYHGSNWLFKDEALKRAYTTRGIREQATWQTYSIHLVHSDLRQLTRSEAEGNRQLGFRRLLDVANSTECRDVRDKVFALVGMMDSAIAADIMKAYELEPPRLFAAVSRAFIAYTNGLDPLRQGNPWGGVGTPSWAADWTWNGRIRYSRPEFNGLAPHLDVSEPEPDPALTYCAHGHTTPSYSFLDDWRLLQCEGFVFDGVVGLGAPEAGFFDWDEERVVQCPSWKSSYGSQESTGEALWKTLLLSVIAKGERAVQRHAALLRLPKSFWMALPQFEEKGWDWMAAQAGYYFKWENWHEANDHLMLGDRPLGSFFNNFISDDVDEVTYAEVFSACQRAVQQRRFMLTKGGYFGWGPDNAYSEDPSMELRVGDKIAIIFGCSTPLVIRPKGDKFEVVGEAYVQEFMDGEALSLLESGACEAQIFTFC</sequence>
<reference evidence="3" key="2">
    <citation type="submission" date="2023-06" db="EMBL/GenBank/DDBJ databases">
        <authorList>
            <consortium name="Lawrence Berkeley National Laboratory"/>
            <person name="Haridas S."/>
            <person name="Hensen N."/>
            <person name="Bonometti L."/>
            <person name="Westerberg I."/>
            <person name="Brannstrom I.O."/>
            <person name="Guillou S."/>
            <person name="Cros-Aarteil S."/>
            <person name="Calhoun S."/>
            <person name="Kuo A."/>
            <person name="Mondo S."/>
            <person name="Pangilinan J."/>
            <person name="Riley R."/>
            <person name="Labutti K."/>
            <person name="Andreopoulos B."/>
            <person name="Lipzen A."/>
            <person name="Chen C."/>
            <person name="Yanf M."/>
            <person name="Daum C."/>
            <person name="Ng V."/>
            <person name="Clum A."/>
            <person name="Steindorff A."/>
            <person name="Ohm R."/>
            <person name="Martin F."/>
            <person name="Silar P."/>
            <person name="Natvig D."/>
            <person name="Lalanne C."/>
            <person name="Gautier V."/>
            <person name="Ament-Velasquez S.L."/>
            <person name="Kruys A."/>
            <person name="Hutchinson M.I."/>
            <person name="Powell A.J."/>
            <person name="Barry K."/>
            <person name="Miller A.N."/>
            <person name="Grigoriev I.V."/>
            <person name="Debuchy R."/>
            <person name="Gladieux P."/>
            <person name="Thoren M.H."/>
            <person name="Johannesson H."/>
        </authorList>
    </citation>
    <scope>NUCLEOTIDE SEQUENCE</scope>
    <source>
        <strain evidence="3">CBS 958.72</strain>
    </source>
</reference>
<comment type="caution">
    <text evidence="3">The sequence shown here is derived from an EMBL/GenBank/DDBJ whole genome shotgun (WGS) entry which is preliminary data.</text>
</comment>
<keyword evidence="4" id="KW-1185">Reference proteome</keyword>
<dbReference type="PANTHER" id="PTHR24148:SF73">
    <property type="entry name" value="HET DOMAIN PROTEIN (AFU_ORTHOLOGUE AFUA_8G01020)"/>
    <property type="match status" value="1"/>
</dbReference>
<dbReference type="AlphaFoldDB" id="A0AAE0K0J2"/>
<protein>
    <submittedName>
        <fullName evidence="3">Heterokaryon incompatibility protein-domain-containing protein</fullName>
    </submittedName>
</protein>
<dbReference type="PANTHER" id="PTHR24148">
    <property type="entry name" value="ANKYRIN REPEAT DOMAIN-CONTAINING PROTEIN 39 HOMOLOG-RELATED"/>
    <property type="match status" value="1"/>
</dbReference>
<dbReference type="EMBL" id="JAULSN010000007">
    <property type="protein sequence ID" value="KAK3367402.1"/>
    <property type="molecule type" value="Genomic_DNA"/>
</dbReference>
<feature type="region of interest" description="Disordered" evidence="1">
    <location>
        <begin position="77"/>
        <end position="99"/>
    </location>
</feature>
<organism evidence="3 4">
    <name type="scientific">Lasiosphaeria ovina</name>
    <dbReference type="NCBI Taxonomy" id="92902"/>
    <lineage>
        <taxon>Eukaryota</taxon>
        <taxon>Fungi</taxon>
        <taxon>Dikarya</taxon>
        <taxon>Ascomycota</taxon>
        <taxon>Pezizomycotina</taxon>
        <taxon>Sordariomycetes</taxon>
        <taxon>Sordariomycetidae</taxon>
        <taxon>Sordariales</taxon>
        <taxon>Lasiosphaeriaceae</taxon>
        <taxon>Lasiosphaeria</taxon>
    </lineage>
</organism>
<evidence type="ECO:0000313" key="4">
    <source>
        <dbReference type="Proteomes" id="UP001287356"/>
    </source>
</evidence>
<gene>
    <name evidence="3" type="ORF">B0T24DRAFT_635790</name>
</gene>
<evidence type="ECO:0000313" key="3">
    <source>
        <dbReference type="EMBL" id="KAK3367402.1"/>
    </source>
</evidence>
<accession>A0AAE0K0J2</accession>
<dbReference type="Proteomes" id="UP001287356">
    <property type="component" value="Unassembled WGS sequence"/>
</dbReference>
<name>A0AAE0K0J2_9PEZI</name>
<proteinExistence type="predicted"/>
<reference evidence="3" key="1">
    <citation type="journal article" date="2023" name="Mol. Phylogenet. Evol.">
        <title>Genome-scale phylogeny and comparative genomics of the fungal order Sordariales.</title>
        <authorList>
            <person name="Hensen N."/>
            <person name="Bonometti L."/>
            <person name="Westerberg I."/>
            <person name="Brannstrom I.O."/>
            <person name="Guillou S."/>
            <person name="Cros-Aarteil S."/>
            <person name="Calhoun S."/>
            <person name="Haridas S."/>
            <person name="Kuo A."/>
            <person name="Mondo S."/>
            <person name="Pangilinan J."/>
            <person name="Riley R."/>
            <person name="LaButti K."/>
            <person name="Andreopoulos B."/>
            <person name="Lipzen A."/>
            <person name="Chen C."/>
            <person name="Yan M."/>
            <person name="Daum C."/>
            <person name="Ng V."/>
            <person name="Clum A."/>
            <person name="Steindorff A."/>
            <person name="Ohm R.A."/>
            <person name="Martin F."/>
            <person name="Silar P."/>
            <person name="Natvig D.O."/>
            <person name="Lalanne C."/>
            <person name="Gautier V."/>
            <person name="Ament-Velasquez S.L."/>
            <person name="Kruys A."/>
            <person name="Hutchinson M.I."/>
            <person name="Powell A.J."/>
            <person name="Barry K."/>
            <person name="Miller A.N."/>
            <person name="Grigoriev I.V."/>
            <person name="Debuchy R."/>
            <person name="Gladieux P."/>
            <person name="Hiltunen Thoren M."/>
            <person name="Johannesson H."/>
        </authorList>
    </citation>
    <scope>NUCLEOTIDE SEQUENCE</scope>
    <source>
        <strain evidence="3">CBS 958.72</strain>
    </source>
</reference>
<dbReference type="Pfam" id="PF06985">
    <property type="entry name" value="HET"/>
    <property type="match status" value="1"/>
</dbReference>
<dbReference type="InterPro" id="IPR052895">
    <property type="entry name" value="HetReg/Transcr_Mod"/>
</dbReference>
<evidence type="ECO:0000259" key="2">
    <source>
        <dbReference type="Pfam" id="PF06985"/>
    </source>
</evidence>
<feature type="domain" description="Heterokaryon incompatibility" evidence="2">
    <location>
        <begin position="116"/>
        <end position="261"/>
    </location>
</feature>
<dbReference type="Pfam" id="PF26639">
    <property type="entry name" value="Het-6_barrel"/>
    <property type="match status" value="1"/>
</dbReference>